<evidence type="ECO:0000313" key="3">
    <source>
        <dbReference type="Proteomes" id="UP001476798"/>
    </source>
</evidence>
<feature type="signal peptide" evidence="1">
    <location>
        <begin position="1"/>
        <end position="23"/>
    </location>
</feature>
<evidence type="ECO:0000256" key="1">
    <source>
        <dbReference type="SAM" id="SignalP"/>
    </source>
</evidence>
<keyword evidence="3" id="KW-1185">Reference proteome</keyword>
<name>A0ABV0MR04_9TELE</name>
<proteinExistence type="predicted"/>
<dbReference type="Proteomes" id="UP001476798">
    <property type="component" value="Unassembled WGS sequence"/>
</dbReference>
<evidence type="ECO:0000313" key="2">
    <source>
        <dbReference type="EMBL" id="MEQ2161537.1"/>
    </source>
</evidence>
<sequence>MALSLKALAIFVLLMTLLMLVTNLHEEHILPHIREKRNVLSYPGTYAANIFLNASNVETYEEILSTLNATSYPLQIDNNTEIQDITVTT</sequence>
<feature type="chain" id="PRO_5047103872" evidence="1">
    <location>
        <begin position="24"/>
        <end position="89"/>
    </location>
</feature>
<keyword evidence="1" id="KW-0732">Signal</keyword>
<gene>
    <name evidence="2" type="ORF">GOODEAATRI_010556</name>
</gene>
<protein>
    <submittedName>
        <fullName evidence="2">Uncharacterized protein</fullName>
    </submittedName>
</protein>
<reference evidence="2 3" key="1">
    <citation type="submission" date="2021-06" db="EMBL/GenBank/DDBJ databases">
        <authorList>
            <person name="Palmer J.M."/>
        </authorList>
    </citation>
    <scope>NUCLEOTIDE SEQUENCE [LARGE SCALE GENOMIC DNA]</scope>
    <source>
        <strain evidence="2 3">GA_2019</strain>
        <tissue evidence="2">Muscle</tissue>
    </source>
</reference>
<organism evidence="2 3">
    <name type="scientific">Goodea atripinnis</name>
    <dbReference type="NCBI Taxonomy" id="208336"/>
    <lineage>
        <taxon>Eukaryota</taxon>
        <taxon>Metazoa</taxon>
        <taxon>Chordata</taxon>
        <taxon>Craniata</taxon>
        <taxon>Vertebrata</taxon>
        <taxon>Euteleostomi</taxon>
        <taxon>Actinopterygii</taxon>
        <taxon>Neopterygii</taxon>
        <taxon>Teleostei</taxon>
        <taxon>Neoteleostei</taxon>
        <taxon>Acanthomorphata</taxon>
        <taxon>Ovalentaria</taxon>
        <taxon>Atherinomorphae</taxon>
        <taxon>Cyprinodontiformes</taxon>
        <taxon>Goodeidae</taxon>
        <taxon>Goodea</taxon>
    </lineage>
</organism>
<dbReference type="EMBL" id="JAHRIO010010619">
    <property type="protein sequence ID" value="MEQ2161537.1"/>
    <property type="molecule type" value="Genomic_DNA"/>
</dbReference>
<feature type="non-terminal residue" evidence="2">
    <location>
        <position position="89"/>
    </location>
</feature>
<accession>A0ABV0MR04</accession>
<comment type="caution">
    <text evidence="2">The sequence shown here is derived from an EMBL/GenBank/DDBJ whole genome shotgun (WGS) entry which is preliminary data.</text>
</comment>